<reference evidence="2" key="1">
    <citation type="submission" date="2023-07" db="EMBL/GenBank/DDBJ databases">
        <title>draft genome sequence of fig (Ficus carica).</title>
        <authorList>
            <person name="Takahashi T."/>
            <person name="Nishimura K."/>
        </authorList>
    </citation>
    <scope>NUCLEOTIDE SEQUENCE</scope>
</reference>
<evidence type="ECO:0000313" key="2">
    <source>
        <dbReference type="EMBL" id="GMN49370.1"/>
    </source>
</evidence>
<proteinExistence type="predicted"/>
<organism evidence="2 3">
    <name type="scientific">Ficus carica</name>
    <name type="common">Common fig</name>
    <dbReference type="NCBI Taxonomy" id="3494"/>
    <lineage>
        <taxon>Eukaryota</taxon>
        <taxon>Viridiplantae</taxon>
        <taxon>Streptophyta</taxon>
        <taxon>Embryophyta</taxon>
        <taxon>Tracheophyta</taxon>
        <taxon>Spermatophyta</taxon>
        <taxon>Magnoliopsida</taxon>
        <taxon>eudicotyledons</taxon>
        <taxon>Gunneridae</taxon>
        <taxon>Pentapetalae</taxon>
        <taxon>rosids</taxon>
        <taxon>fabids</taxon>
        <taxon>Rosales</taxon>
        <taxon>Moraceae</taxon>
        <taxon>Ficeae</taxon>
        <taxon>Ficus</taxon>
    </lineage>
</organism>
<accession>A0AA88ABL0</accession>
<name>A0AA88ABL0_FICCA</name>
<comment type="caution">
    <text evidence="2">The sequence shown here is derived from an EMBL/GenBank/DDBJ whole genome shotgun (WGS) entry which is preliminary data.</text>
</comment>
<dbReference type="EMBL" id="BTGU01000030">
    <property type="protein sequence ID" value="GMN49370.1"/>
    <property type="molecule type" value="Genomic_DNA"/>
</dbReference>
<dbReference type="Proteomes" id="UP001187192">
    <property type="component" value="Unassembled WGS sequence"/>
</dbReference>
<evidence type="ECO:0000313" key="3">
    <source>
        <dbReference type="Proteomes" id="UP001187192"/>
    </source>
</evidence>
<gene>
    <name evidence="2" type="ORF">TIFTF001_018540</name>
</gene>
<feature type="region of interest" description="Disordered" evidence="1">
    <location>
        <begin position="26"/>
        <end position="67"/>
    </location>
</feature>
<dbReference type="AlphaFoldDB" id="A0AA88ABL0"/>
<sequence length="148" mass="17030">MRGVPTEGVWDSSLLCLTPALSTVHHPRAPPHWRPSARLPHEPLTAKSRARRPRESTTIQSQQEARRWAWRRANFQRRGEAEGRARKKKLWRSELRCHDGAREAGENGGARAALDRARKRNSGGVRTESAPECEEKERGKREKERKKE</sequence>
<protein>
    <submittedName>
        <fullName evidence="2">Uncharacterized protein</fullName>
    </submittedName>
</protein>
<feature type="region of interest" description="Disordered" evidence="1">
    <location>
        <begin position="97"/>
        <end position="148"/>
    </location>
</feature>
<evidence type="ECO:0000256" key="1">
    <source>
        <dbReference type="SAM" id="MobiDB-lite"/>
    </source>
</evidence>
<keyword evidence="3" id="KW-1185">Reference proteome</keyword>
<feature type="compositionally biased region" description="Basic and acidic residues" evidence="1">
    <location>
        <begin position="133"/>
        <end position="148"/>
    </location>
</feature>